<dbReference type="EMBL" id="GBXM01079609">
    <property type="protein sequence ID" value="JAH28968.1"/>
    <property type="molecule type" value="Transcribed_RNA"/>
</dbReference>
<accession>A0A0E9RKU5</accession>
<dbReference type="AlphaFoldDB" id="A0A0E9RKU5"/>
<protein>
    <submittedName>
        <fullName evidence="1">Uncharacterized protein</fullName>
    </submittedName>
</protein>
<name>A0A0E9RKU5_ANGAN</name>
<reference evidence="1" key="1">
    <citation type="submission" date="2014-11" db="EMBL/GenBank/DDBJ databases">
        <authorList>
            <person name="Amaro Gonzalez C."/>
        </authorList>
    </citation>
    <scope>NUCLEOTIDE SEQUENCE</scope>
</reference>
<evidence type="ECO:0000313" key="1">
    <source>
        <dbReference type="EMBL" id="JAH28968.1"/>
    </source>
</evidence>
<organism evidence="1">
    <name type="scientific">Anguilla anguilla</name>
    <name type="common">European freshwater eel</name>
    <name type="synonym">Muraena anguilla</name>
    <dbReference type="NCBI Taxonomy" id="7936"/>
    <lineage>
        <taxon>Eukaryota</taxon>
        <taxon>Metazoa</taxon>
        <taxon>Chordata</taxon>
        <taxon>Craniata</taxon>
        <taxon>Vertebrata</taxon>
        <taxon>Euteleostomi</taxon>
        <taxon>Actinopterygii</taxon>
        <taxon>Neopterygii</taxon>
        <taxon>Teleostei</taxon>
        <taxon>Anguilliformes</taxon>
        <taxon>Anguillidae</taxon>
        <taxon>Anguilla</taxon>
    </lineage>
</organism>
<reference evidence="1" key="2">
    <citation type="journal article" date="2015" name="Fish Shellfish Immunol.">
        <title>Early steps in the European eel (Anguilla anguilla)-Vibrio vulnificus interaction in the gills: Role of the RtxA13 toxin.</title>
        <authorList>
            <person name="Callol A."/>
            <person name="Pajuelo D."/>
            <person name="Ebbesson L."/>
            <person name="Teles M."/>
            <person name="MacKenzie S."/>
            <person name="Amaro C."/>
        </authorList>
    </citation>
    <scope>NUCLEOTIDE SEQUENCE</scope>
</reference>
<sequence length="34" mass="3942">MPISLKSKLQVRTFEEKYVNNKTTLTNSNISNNK</sequence>
<proteinExistence type="predicted"/>